<dbReference type="Proteomes" id="UP001060215">
    <property type="component" value="Chromosome 12"/>
</dbReference>
<sequence length="142" mass="16113">MIIPLQLLPPQTQTLTLALLPSLNRFPKPHPKILLNCLIPLQTPSPLTPHLTTTTPPPIHITNLRLGLRFMKLLYLQTLKVNPLKALYKNPNFRSAPFDSLKSVEKCFFSMGIDHSALGRIFDLYPQLLTCDLHINILFPDI</sequence>
<reference evidence="1 2" key="1">
    <citation type="journal article" date="2022" name="Plant J.">
        <title>Chromosome-level genome of Camellia lanceoleosa provides a valuable resource for understanding genome evolution and self-incompatibility.</title>
        <authorList>
            <person name="Gong W."/>
            <person name="Xiao S."/>
            <person name="Wang L."/>
            <person name="Liao Z."/>
            <person name="Chang Y."/>
            <person name="Mo W."/>
            <person name="Hu G."/>
            <person name="Li W."/>
            <person name="Zhao G."/>
            <person name="Zhu H."/>
            <person name="Hu X."/>
            <person name="Ji K."/>
            <person name="Xiang X."/>
            <person name="Song Q."/>
            <person name="Yuan D."/>
            <person name="Jin S."/>
            <person name="Zhang L."/>
        </authorList>
    </citation>
    <scope>NUCLEOTIDE SEQUENCE [LARGE SCALE GENOMIC DNA]</scope>
    <source>
        <strain evidence="1">SQ_2022a</strain>
    </source>
</reference>
<organism evidence="1 2">
    <name type="scientific">Camellia lanceoleosa</name>
    <dbReference type="NCBI Taxonomy" id="1840588"/>
    <lineage>
        <taxon>Eukaryota</taxon>
        <taxon>Viridiplantae</taxon>
        <taxon>Streptophyta</taxon>
        <taxon>Embryophyta</taxon>
        <taxon>Tracheophyta</taxon>
        <taxon>Spermatophyta</taxon>
        <taxon>Magnoliopsida</taxon>
        <taxon>eudicotyledons</taxon>
        <taxon>Gunneridae</taxon>
        <taxon>Pentapetalae</taxon>
        <taxon>asterids</taxon>
        <taxon>Ericales</taxon>
        <taxon>Theaceae</taxon>
        <taxon>Camellia</taxon>
    </lineage>
</organism>
<evidence type="ECO:0000313" key="1">
    <source>
        <dbReference type="EMBL" id="KAI7995832.1"/>
    </source>
</evidence>
<name>A0ACC0G400_9ERIC</name>
<protein>
    <submittedName>
        <fullName evidence="1">Uncharacterized protein</fullName>
    </submittedName>
</protein>
<accession>A0ACC0G400</accession>
<gene>
    <name evidence="1" type="ORF">LOK49_LG11G01418</name>
</gene>
<dbReference type="EMBL" id="CM045769">
    <property type="protein sequence ID" value="KAI7995832.1"/>
    <property type="molecule type" value="Genomic_DNA"/>
</dbReference>
<proteinExistence type="predicted"/>
<keyword evidence="2" id="KW-1185">Reference proteome</keyword>
<evidence type="ECO:0000313" key="2">
    <source>
        <dbReference type="Proteomes" id="UP001060215"/>
    </source>
</evidence>
<comment type="caution">
    <text evidence="1">The sequence shown here is derived from an EMBL/GenBank/DDBJ whole genome shotgun (WGS) entry which is preliminary data.</text>
</comment>